<evidence type="ECO:0000256" key="10">
    <source>
        <dbReference type="PIRSR" id="PIRSR600101-2"/>
    </source>
</evidence>
<dbReference type="SUPFAM" id="SSF56235">
    <property type="entry name" value="N-terminal nucleophile aminohydrolases (Ntn hydrolases)"/>
    <property type="match status" value="1"/>
</dbReference>
<feature type="region of interest" description="Disordered" evidence="12">
    <location>
        <begin position="39"/>
        <end position="62"/>
    </location>
</feature>
<feature type="binding site" evidence="10">
    <location>
        <position position="522"/>
    </location>
    <ligand>
        <name>L-glutamate</name>
        <dbReference type="ChEBI" id="CHEBI:29985"/>
    </ligand>
</feature>
<evidence type="ECO:0000256" key="2">
    <source>
        <dbReference type="ARBA" id="ARBA00001089"/>
    </source>
</evidence>
<keyword evidence="5 11" id="KW-0378">Hydrolase</keyword>
<evidence type="ECO:0000256" key="4">
    <source>
        <dbReference type="ARBA" id="ARBA00022679"/>
    </source>
</evidence>
<dbReference type="GO" id="GO:0006750">
    <property type="term" value="P:glutathione biosynthetic process"/>
    <property type="evidence" value="ECO:0007669"/>
    <property type="project" value="UniProtKB-KW"/>
</dbReference>
<keyword evidence="4 11" id="KW-0808">Transferase</keyword>
<dbReference type="InterPro" id="IPR043137">
    <property type="entry name" value="GGT_ssub_C"/>
</dbReference>
<comment type="subunit">
    <text evidence="11">This enzyme consists of two polypeptide chains, which are synthesized in precursor form from a single polypeptide.</text>
</comment>
<feature type="active site" description="Nucleophile" evidence="9">
    <location>
        <position position="482"/>
    </location>
</feature>
<dbReference type="EMBL" id="ACYS02000051">
    <property type="protein sequence ID" value="EGJ68509.1"/>
    <property type="molecule type" value="Genomic_DNA"/>
</dbReference>
<evidence type="ECO:0000256" key="3">
    <source>
        <dbReference type="ARBA" id="ARBA00009381"/>
    </source>
</evidence>
<dbReference type="InterPro" id="IPR029055">
    <property type="entry name" value="Ntn_hydrolases_N"/>
</dbReference>
<dbReference type="NCBIfam" id="TIGR00066">
    <property type="entry name" value="g_glut_trans"/>
    <property type="match status" value="1"/>
</dbReference>
<gene>
    <name evidence="13" type="ORF">HMPREF0022_01718</name>
</gene>
<dbReference type="GO" id="GO:0103068">
    <property type="term" value="F:leukotriene C4 gamma-glutamyl transferase activity"/>
    <property type="evidence" value="ECO:0007669"/>
    <property type="project" value="UniProtKB-EC"/>
</dbReference>
<dbReference type="PANTHER" id="PTHR43199">
    <property type="entry name" value="GLUTATHIONE HYDROLASE"/>
    <property type="match status" value="1"/>
</dbReference>
<comment type="caution">
    <text evidence="13">The sequence shown here is derived from an EMBL/GenBank/DDBJ whole genome shotgun (WGS) entry which is preliminary data.</text>
</comment>
<comment type="catalytic activity">
    <reaction evidence="1 11">
        <text>an S-substituted glutathione + H2O = an S-substituted L-cysteinylglycine + L-glutamate</text>
        <dbReference type="Rhea" id="RHEA:59468"/>
        <dbReference type="ChEBI" id="CHEBI:15377"/>
        <dbReference type="ChEBI" id="CHEBI:29985"/>
        <dbReference type="ChEBI" id="CHEBI:90779"/>
        <dbReference type="ChEBI" id="CHEBI:143103"/>
        <dbReference type="EC" id="3.4.19.13"/>
    </reaction>
</comment>
<evidence type="ECO:0000256" key="7">
    <source>
        <dbReference type="ARBA" id="ARBA00023315"/>
    </source>
</evidence>
<dbReference type="InterPro" id="IPR051792">
    <property type="entry name" value="GGT_bact"/>
</dbReference>
<feature type="binding site" evidence="10">
    <location>
        <position position="572"/>
    </location>
    <ligand>
        <name>L-glutamate</name>
        <dbReference type="ChEBI" id="CHEBI:29985"/>
    </ligand>
</feature>
<organism evidence="13 14">
    <name type="scientific">Acinetobacter baumannii 6014059</name>
    <dbReference type="NCBI Taxonomy" id="525242"/>
    <lineage>
        <taxon>Bacteria</taxon>
        <taxon>Pseudomonadati</taxon>
        <taxon>Pseudomonadota</taxon>
        <taxon>Gammaproteobacteria</taxon>
        <taxon>Moraxellales</taxon>
        <taxon>Moraxellaceae</taxon>
        <taxon>Acinetobacter</taxon>
        <taxon>Acinetobacter calcoaceticus/baumannii complex</taxon>
    </lineage>
</organism>
<dbReference type="AlphaFoldDB" id="A0A828SKQ5"/>
<comment type="PTM">
    <text evidence="11">Cleaved by autocatalysis into a large and a small subunit.</text>
</comment>
<feature type="binding site" evidence="10">
    <location>
        <begin position="547"/>
        <end position="548"/>
    </location>
    <ligand>
        <name>L-glutamate</name>
        <dbReference type="ChEBI" id="CHEBI:29985"/>
    </ligand>
</feature>
<evidence type="ECO:0000313" key="13">
    <source>
        <dbReference type="EMBL" id="EGJ68509.1"/>
    </source>
</evidence>
<dbReference type="GO" id="GO:0036374">
    <property type="term" value="F:glutathione hydrolase activity"/>
    <property type="evidence" value="ECO:0007669"/>
    <property type="project" value="UniProtKB-UniRule"/>
</dbReference>
<accession>A0A828SKQ5</accession>
<comment type="pathway">
    <text evidence="11">Sulfur metabolism; glutathione metabolism.</text>
</comment>
<dbReference type="UniPathway" id="UPA00204"/>
<dbReference type="Pfam" id="PF01019">
    <property type="entry name" value="G_glu_transpept"/>
    <property type="match status" value="1"/>
</dbReference>
<evidence type="ECO:0000256" key="9">
    <source>
        <dbReference type="PIRSR" id="PIRSR600101-1"/>
    </source>
</evidence>
<comment type="similarity">
    <text evidence="3 11">Belongs to the gamma-glutamyltransferase family.</text>
</comment>
<evidence type="ECO:0000256" key="5">
    <source>
        <dbReference type="ARBA" id="ARBA00022801"/>
    </source>
</evidence>
<dbReference type="GO" id="GO:0006751">
    <property type="term" value="P:glutathione catabolic process"/>
    <property type="evidence" value="ECO:0007669"/>
    <property type="project" value="UniProtKB-UniRule"/>
</dbReference>
<comment type="catalytic activity">
    <reaction evidence="8 11">
        <text>an N-terminal (5-L-glutamyl)-[peptide] + an alpha-amino acid = 5-L-glutamyl amino acid + an N-terminal L-alpha-aminoacyl-[peptide]</text>
        <dbReference type="Rhea" id="RHEA:23904"/>
        <dbReference type="Rhea" id="RHEA-COMP:9780"/>
        <dbReference type="Rhea" id="RHEA-COMP:9795"/>
        <dbReference type="ChEBI" id="CHEBI:77644"/>
        <dbReference type="ChEBI" id="CHEBI:78597"/>
        <dbReference type="ChEBI" id="CHEBI:78599"/>
        <dbReference type="ChEBI" id="CHEBI:78608"/>
        <dbReference type="EC" id="2.3.2.2"/>
    </reaction>
</comment>
<keyword evidence="7 11" id="KW-0012">Acyltransferase</keyword>
<dbReference type="Proteomes" id="UP000003204">
    <property type="component" value="Unassembled WGS sequence"/>
</dbReference>
<dbReference type="EC" id="2.3.2.2" evidence="11"/>
<feature type="binding site" evidence="10">
    <location>
        <position position="172"/>
    </location>
    <ligand>
        <name>L-glutamate</name>
        <dbReference type="ChEBI" id="CHEBI:29985"/>
    </ligand>
</feature>
<keyword evidence="11" id="KW-0317">Glutathione biosynthesis</keyword>
<reference evidence="13 14" key="1">
    <citation type="submission" date="2011-04" db="EMBL/GenBank/DDBJ databases">
        <authorList>
            <person name="Weinstock G."/>
            <person name="Sodergren E."/>
            <person name="Clifton S."/>
            <person name="Fulton L."/>
            <person name="Fulton B."/>
            <person name="Courtney L."/>
            <person name="Fronick C."/>
            <person name="Harrison M."/>
            <person name="Strong C."/>
            <person name="Farmer C."/>
            <person name="Delahaunty K."/>
            <person name="Markovic C."/>
            <person name="Hall O."/>
            <person name="Minx P."/>
            <person name="Tomlinson C."/>
            <person name="Mitreva M."/>
            <person name="Hou S."/>
            <person name="Chen J."/>
            <person name="Wollam A."/>
            <person name="Pepin K.H."/>
            <person name="Johnson M."/>
            <person name="Bhonagiri V."/>
            <person name="Zhang X."/>
            <person name="Suruliraj S."/>
            <person name="Warren W."/>
            <person name="Chinwalla A."/>
            <person name="Mardis E.R."/>
            <person name="Wilson R.K."/>
        </authorList>
    </citation>
    <scope>NUCLEOTIDE SEQUENCE [LARGE SCALE GENOMIC DNA]</scope>
    <source>
        <strain evidence="13 14">6014059</strain>
    </source>
</reference>
<dbReference type="EC" id="3.4.19.13" evidence="11"/>
<evidence type="ECO:0000256" key="6">
    <source>
        <dbReference type="ARBA" id="ARBA00023145"/>
    </source>
</evidence>
<dbReference type="InterPro" id="IPR043138">
    <property type="entry name" value="GGT_lsub"/>
</dbReference>
<dbReference type="InterPro" id="IPR000101">
    <property type="entry name" value="GGT_peptidase"/>
</dbReference>
<evidence type="ECO:0000256" key="1">
    <source>
        <dbReference type="ARBA" id="ARBA00001049"/>
    </source>
</evidence>
<evidence type="ECO:0000313" key="14">
    <source>
        <dbReference type="Proteomes" id="UP000003204"/>
    </source>
</evidence>
<evidence type="ECO:0000256" key="8">
    <source>
        <dbReference type="ARBA" id="ARBA00047417"/>
    </source>
</evidence>
<keyword evidence="6 11" id="KW-0865">Zymogen</keyword>
<proteinExistence type="inferred from homology"/>
<dbReference type="Gene3D" id="3.60.20.40">
    <property type="match status" value="1"/>
</dbReference>
<sequence>MAIAWIGRRIYWSYHVNKRYSFLFSSLLAVGLLQGCGDDSSSDQPKDDSNTTPPNLIVDNDPTSCSKLAQDGSSVVVGSNQNGDPAAPEGASGYRLGNTVKYADKYMVVANTPLAVKAGCDVLKAGGSAVDAAVAVQAVLGLVEPQSSTIAGSGFMMYYDAKTKQVTAYDGRETAPAAANEFYLIRQNIYDPNSPPPVPNARRSGRSIGVPGVMRLLEQAQKEHGKLEWKQLFGEAIGLADNGFRIPGRLADAIASNASNLALDANAMATYFYPDGSPRKVGETMTNKAYARTLEALASQGANALHTGPIAQAIVAKAGQTVGDDPAKTPITPSLMTLQDLSNYQVKKRDPICTTYRDRYYVCTMPPPSSGGIAVAQTLGILENFDMSLYPPKNPENEGGVPDVMGVHLVSEAERLAYADRDKYVADTDFVRLPAQGIPSFIDKNYLKQRAALINPNQSMGVAPAGNFNTAAGVDTTVEHGTTQFTIVDAYGNVVSMTSTVESSMGSFHMVDGFLLSNQLTDFSANPYDSTGAPVANRVEGGKRPRSTMAPTLVFKGTTPDEFYMATGSPGGGTIIQYVVKTLVGALDWNLNAQQATSLVNFGATNSKNTNIDSSNVQLSLVDLIEGLKAKGHGISNTAQTSGISTIMKVNINNQSKYAGGVDPRREGIVLGNGAL</sequence>
<evidence type="ECO:0000256" key="11">
    <source>
        <dbReference type="RuleBase" id="RU368036"/>
    </source>
</evidence>
<protein>
    <recommendedName>
        <fullName evidence="11">Glutathione hydrolase proenzyme</fullName>
        <ecNumber evidence="11">2.3.2.2</ecNumber>
        <ecNumber evidence="11">3.4.19.13</ecNumber>
    </recommendedName>
    <component>
        <recommendedName>
            <fullName evidence="11">Glutathione hydrolase large chain</fullName>
        </recommendedName>
    </component>
    <component>
        <recommendedName>
            <fullName evidence="11">Glutathione hydrolase small chain</fullName>
        </recommendedName>
    </component>
</protein>
<comment type="catalytic activity">
    <reaction evidence="2 11">
        <text>glutathione + H2O = L-cysteinylglycine + L-glutamate</text>
        <dbReference type="Rhea" id="RHEA:28807"/>
        <dbReference type="ChEBI" id="CHEBI:15377"/>
        <dbReference type="ChEBI" id="CHEBI:29985"/>
        <dbReference type="ChEBI" id="CHEBI:57925"/>
        <dbReference type="ChEBI" id="CHEBI:61694"/>
        <dbReference type="EC" id="3.4.19.13"/>
    </reaction>
</comment>
<evidence type="ECO:0000256" key="12">
    <source>
        <dbReference type="SAM" id="MobiDB-lite"/>
    </source>
</evidence>
<dbReference type="PANTHER" id="PTHR43199:SF1">
    <property type="entry name" value="GLUTATHIONE HYDROLASE PROENZYME"/>
    <property type="match status" value="1"/>
</dbReference>
<dbReference type="PRINTS" id="PR01210">
    <property type="entry name" value="GGTRANSPTASE"/>
</dbReference>
<name>A0A828SKQ5_ACIBA</name>
<dbReference type="Gene3D" id="1.10.246.130">
    <property type="match status" value="1"/>
</dbReference>